<dbReference type="InterPro" id="IPR029787">
    <property type="entry name" value="Nucleotide_cyclase"/>
</dbReference>
<evidence type="ECO:0000256" key="1">
    <source>
        <dbReference type="ARBA" id="ARBA00012528"/>
    </source>
</evidence>
<organism evidence="5 6">
    <name type="scientific">Methylobacterium gregans</name>
    <dbReference type="NCBI Taxonomy" id="374424"/>
    <lineage>
        <taxon>Bacteria</taxon>
        <taxon>Pseudomonadati</taxon>
        <taxon>Pseudomonadota</taxon>
        <taxon>Alphaproteobacteria</taxon>
        <taxon>Hyphomicrobiales</taxon>
        <taxon>Methylobacteriaceae</taxon>
        <taxon>Methylobacterium</taxon>
    </lineage>
</organism>
<evidence type="ECO:0000313" key="5">
    <source>
        <dbReference type="EMBL" id="GJD81602.1"/>
    </source>
</evidence>
<gene>
    <name evidence="5" type="ORF">NBEOAGPD_4856</name>
</gene>
<dbReference type="EMBL" id="BPQM01000149">
    <property type="protein sequence ID" value="GJD81602.1"/>
    <property type="molecule type" value="Genomic_DNA"/>
</dbReference>
<dbReference type="RefSeq" id="WP_238306835.1">
    <property type="nucleotide sequence ID" value="NZ_BPQM01000149.1"/>
</dbReference>
<comment type="catalytic activity">
    <reaction evidence="2">
        <text>2 GTP = 3',3'-c-di-GMP + 2 diphosphate</text>
        <dbReference type="Rhea" id="RHEA:24898"/>
        <dbReference type="ChEBI" id="CHEBI:33019"/>
        <dbReference type="ChEBI" id="CHEBI:37565"/>
        <dbReference type="ChEBI" id="CHEBI:58805"/>
        <dbReference type="EC" id="2.7.7.65"/>
    </reaction>
</comment>
<dbReference type="Pfam" id="PF00990">
    <property type="entry name" value="GGDEF"/>
    <property type="match status" value="1"/>
</dbReference>
<dbReference type="FunFam" id="3.30.70.270:FF:000001">
    <property type="entry name" value="Diguanylate cyclase domain protein"/>
    <property type="match status" value="1"/>
</dbReference>
<keyword evidence="3" id="KW-0812">Transmembrane</keyword>
<comment type="caution">
    <text evidence="5">The sequence shown here is derived from an EMBL/GenBank/DDBJ whole genome shotgun (WGS) entry which is preliminary data.</text>
</comment>
<accession>A0AA37MCW7</accession>
<dbReference type="AlphaFoldDB" id="A0AA37MCW7"/>
<feature type="transmembrane region" description="Helical" evidence="3">
    <location>
        <begin position="34"/>
        <end position="55"/>
    </location>
</feature>
<dbReference type="NCBIfam" id="TIGR00254">
    <property type="entry name" value="GGDEF"/>
    <property type="match status" value="1"/>
</dbReference>
<proteinExistence type="predicted"/>
<feature type="transmembrane region" description="Helical" evidence="3">
    <location>
        <begin position="97"/>
        <end position="117"/>
    </location>
</feature>
<feature type="transmembrane region" description="Helical" evidence="3">
    <location>
        <begin position="67"/>
        <end position="85"/>
    </location>
</feature>
<reference evidence="5" key="1">
    <citation type="journal article" date="2016" name="Front. Microbiol.">
        <title>Genome Sequence of the Piezophilic, Mesophilic Sulfate-Reducing Bacterium Desulfovibrio indicus J2T.</title>
        <authorList>
            <person name="Cao J."/>
            <person name="Maignien L."/>
            <person name="Shao Z."/>
            <person name="Alain K."/>
            <person name="Jebbar M."/>
        </authorList>
    </citation>
    <scope>NUCLEOTIDE SEQUENCE</scope>
    <source>
        <strain evidence="5">NBRC 103626</strain>
    </source>
</reference>
<dbReference type="InterPro" id="IPR050469">
    <property type="entry name" value="Diguanylate_Cyclase"/>
</dbReference>
<keyword evidence="6" id="KW-1185">Reference proteome</keyword>
<reference evidence="5" key="2">
    <citation type="submission" date="2021-08" db="EMBL/GenBank/DDBJ databases">
        <authorList>
            <person name="Tani A."/>
            <person name="Ola A."/>
            <person name="Ogura Y."/>
            <person name="Katsura K."/>
            <person name="Hayashi T."/>
        </authorList>
    </citation>
    <scope>NUCLEOTIDE SEQUENCE</scope>
    <source>
        <strain evidence="5">NBRC 103626</strain>
    </source>
</reference>
<dbReference type="PROSITE" id="PS50887">
    <property type="entry name" value="GGDEF"/>
    <property type="match status" value="1"/>
</dbReference>
<keyword evidence="3" id="KW-0472">Membrane</keyword>
<evidence type="ECO:0000256" key="2">
    <source>
        <dbReference type="ARBA" id="ARBA00034247"/>
    </source>
</evidence>
<dbReference type="SMART" id="SM00267">
    <property type="entry name" value="GGDEF"/>
    <property type="match status" value="1"/>
</dbReference>
<evidence type="ECO:0000313" key="6">
    <source>
        <dbReference type="Proteomes" id="UP001055108"/>
    </source>
</evidence>
<dbReference type="EC" id="2.7.7.65" evidence="1"/>
<evidence type="ECO:0000259" key="4">
    <source>
        <dbReference type="PROSITE" id="PS50887"/>
    </source>
</evidence>
<feature type="transmembrane region" description="Helical" evidence="3">
    <location>
        <begin position="154"/>
        <end position="176"/>
    </location>
</feature>
<dbReference type="InterPro" id="IPR043128">
    <property type="entry name" value="Rev_trsase/Diguanyl_cyclase"/>
</dbReference>
<dbReference type="GO" id="GO:0052621">
    <property type="term" value="F:diguanylate cyclase activity"/>
    <property type="evidence" value="ECO:0007669"/>
    <property type="project" value="UniProtKB-EC"/>
</dbReference>
<evidence type="ECO:0000256" key="3">
    <source>
        <dbReference type="SAM" id="Phobius"/>
    </source>
</evidence>
<dbReference type="InterPro" id="IPR000160">
    <property type="entry name" value="GGDEF_dom"/>
</dbReference>
<feature type="transmembrane region" description="Helical" evidence="3">
    <location>
        <begin position="188"/>
        <end position="209"/>
    </location>
</feature>
<dbReference type="PANTHER" id="PTHR45138">
    <property type="entry name" value="REGULATORY COMPONENTS OF SENSORY TRANSDUCTION SYSTEM"/>
    <property type="match status" value="1"/>
</dbReference>
<feature type="transmembrane region" description="Helical" evidence="3">
    <location>
        <begin position="123"/>
        <end position="142"/>
    </location>
</feature>
<dbReference type="CDD" id="cd01949">
    <property type="entry name" value="GGDEF"/>
    <property type="match status" value="1"/>
</dbReference>
<protein>
    <recommendedName>
        <fullName evidence="1">diguanylate cyclase</fullName>
        <ecNumber evidence="1">2.7.7.65</ecNumber>
    </recommendedName>
</protein>
<sequence>MPLDFGTLQIASIVSRIAFTSVFLVTLLRHPREIYFAVWASALVSSLAASFLMLGDPPAVPLGAARGAVIYVLYGASLAVSWVGLRLFHERPLHLPLAVMLTLGPGLLYGGLMWLGVPVEWCFTVLFGILAVSTSLCAVEILRTPAKERLWTQYTVLSGFVGYTAVFLASILVIHFASERLAAPESGVYALLFDQWCGVFIQVGYLAMVSERAHVRISRLADTDPLTGLPNRRGLAAALDRRAATRNRALSGALLVIDIDHFKSINDTYGHESGDRVLADVAARLQNAMRADDIVARWGGEEFLAVLERADGAAAVIVAERLREAVSGRSFALDRGPVAVTVSIGASLVAAGEAKIDAAVARADAALYAAKRDGRNRAVLNLPEPAPQARGRVA</sequence>
<dbReference type="PANTHER" id="PTHR45138:SF9">
    <property type="entry name" value="DIGUANYLATE CYCLASE DGCM-RELATED"/>
    <property type="match status" value="1"/>
</dbReference>
<name>A0AA37MCW7_9HYPH</name>
<dbReference type="Gene3D" id="3.30.70.270">
    <property type="match status" value="1"/>
</dbReference>
<dbReference type="SUPFAM" id="SSF55073">
    <property type="entry name" value="Nucleotide cyclase"/>
    <property type="match status" value="1"/>
</dbReference>
<feature type="domain" description="GGDEF" evidence="4">
    <location>
        <begin position="250"/>
        <end position="383"/>
    </location>
</feature>
<dbReference type="Proteomes" id="UP001055108">
    <property type="component" value="Unassembled WGS sequence"/>
</dbReference>
<feature type="transmembrane region" description="Helical" evidence="3">
    <location>
        <begin position="6"/>
        <end position="27"/>
    </location>
</feature>
<keyword evidence="3" id="KW-1133">Transmembrane helix</keyword>